<dbReference type="RefSeq" id="WP_108955878.1">
    <property type="nucleotide sequence ID" value="NZ_BEVZ01000006.1"/>
</dbReference>
<comment type="caution">
    <text evidence="3">The sequence shown here is derived from an EMBL/GenBank/DDBJ whole genome shotgun (WGS) entry which is preliminary data.</text>
</comment>
<dbReference type="Gene3D" id="3.30.565.10">
    <property type="entry name" value="Histidine kinase-like ATPase, C-terminal domain"/>
    <property type="match status" value="1"/>
</dbReference>
<keyword evidence="1" id="KW-0378">Hydrolase</keyword>
<organism evidence="3 4">
    <name type="scientific">Streptomyces fragilis</name>
    <dbReference type="NCBI Taxonomy" id="67301"/>
    <lineage>
        <taxon>Bacteria</taxon>
        <taxon>Bacillati</taxon>
        <taxon>Actinomycetota</taxon>
        <taxon>Actinomycetes</taxon>
        <taxon>Kitasatosporales</taxon>
        <taxon>Streptomycetaceae</taxon>
        <taxon>Streptomyces</taxon>
    </lineage>
</organism>
<dbReference type="InterPro" id="IPR036457">
    <property type="entry name" value="PPM-type-like_dom_sf"/>
</dbReference>
<dbReference type="CDD" id="cd00130">
    <property type="entry name" value="PAS"/>
    <property type="match status" value="1"/>
</dbReference>
<dbReference type="SMART" id="SM00065">
    <property type="entry name" value="GAF"/>
    <property type="match status" value="1"/>
</dbReference>
<protein>
    <submittedName>
        <fullName evidence="3">SpoIIE family protein phosphatase</fullName>
    </submittedName>
</protein>
<dbReference type="InterPro" id="IPR001932">
    <property type="entry name" value="PPM-type_phosphatase-like_dom"/>
</dbReference>
<proteinExistence type="predicted"/>
<sequence length="696" mass="74796">MTDGSVDDAAVLNALFANSPQGLFILDAERRVSRYNTSGRGVRGLDPEDIIGHSVDDFAPGFDPAVLDALIDEAWSSGQPLRGRLVRGEAPSEPGRTVTAQLSLFPLESAGEGPPPLLCVVEDVTESQAAADRLAVLASVHANVGTTLDTRSTAEELVRALAPAFADAAAVDLLENADVAAQRAGTSATGAPLRRTAFAPSSARRIWRDKESRVFPFATPYAQALNDRRARLLTVTPDTPWLSVAPDDFALLVRVGVHSMIVAPLTVRDTLLGLLTLYRHRSDPFSEADLGIAVQAASAASAHLDNARSYHREHTVATTLHRWLQPTATPDLSAVETANVYLPETAGGDWFDVIPLSGTRVGLVVGDVVGQGIEAAATMGQLRTALRSLALQDLETDEMLSHLYEVAAQMAGEGAPVANSHLATCALTVYDPLSRQCSMVRAGHPAPLLVDPHGFKLEVDVPEGPSLGPGGGHAFAPVEIEVEPGTVLAHYTNGLLDAGGPDRETAARRLTDVLASSNGPLRELCDTAVYRMAPSHDDDAVLLLARTRAMPRDRIADWTLPADASVVGTARRLVDRQLAAWHLEEFAFTTGLVVSELFTNAIRYGSEPLRLRLIRDQNRLLSEVTDANSASPHMRRARESDEGGRGLFVVMRLSTRWGVRHNRQDKTIWSEQRLDGPPPDLTATDTVFDLDDVPEL</sequence>
<evidence type="ECO:0000259" key="2">
    <source>
        <dbReference type="PROSITE" id="PS50112"/>
    </source>
</evidence>
<dbReference type="Pfam" id="PF01590">
    <property type="entry name" value="GAF"/>
    <property type="match status" value="1"/>
</dbReference>
<dbReference type="EMBL" id="JBEZUR010000009">
    <property type="protein sequence ID" value="MEU3554259.1"/>
    <property type="molecule type" value="Genomic_DNA"/>
</dbReference>
<dbReference type="PANTHER" id="PTHR43156:SF2">
    <property type="entry name" value="STAGE II SPORULATION PROTEIN E"/>
    <property type="match status" value="1"/>
</dbReference>
<dbReference type="CDD" id="cd16936">
    <property type="entry name" value="HATPase_RsbW-like"/>
    <property type="match status" value="1"/>
</dbReference>
<dbReference type="Pfam" id="PF13581">
    <property type="entry name" value="HATPase_c_2"/>
    <property type="match status" value="1"/>
</dbReference>
<dbReference type="InterPro" id="IPR036890">
    <property type="entry name" value="HATPase_C_sf"/>
</dbReference>
<keyword evidence="4" id="KW-1185">Reference proteome</keyword>
<dbReference type="InterPro" id="IPR035965">
    <property type="entry name" value="PAS-like_dom_sf"/>
</dbReference>
<dbReference type="Gene3D" id="3.60.40.10">
    <property type="entry name" value="PPM-type phosphatase domain"/>
    <property type="match status" value="1"/>
</dbReference>
<reference evidence="3 4" key="1">
    <citation type="submission" date="2024-06" db="EMBL/GenBank/DDBJ databases">
        <title>The Natural Products Discovery Center: Release of the First 8490 Sequenced Strains for Exploring Actinobacteria Biosynthetic Diversity.</title>
        <authorList>
            <person name="Kalkreuter E."/>
            <person name="Kautsar S.A."/>
            <person name="Yang D."/>
            <person name="Bader C.D."/>
            <person name="Teijaro C.N."/>
            <person name="Fluegel L."/>
            <person name="Davis C.M."/>
            <person name="Simpson J.R."/>
            <person name="Lauterbach L."/>
            <person name="Steele A.D."/>
            <person name="Gui C."/>
            <person name="Meng S."/>
            <person name="Li G."/>
            <person name="Viehrig K."/>
            <person name="Ye F."/>
            <person name="Su P."/>
            <person name="Kiefer A.F."/>
            <person name="Nichols A."/>
            <person name="Cepeda A.J."/>
            <person name="Yan W."/>
            <person name="Fan B."/>
            <person name="Jiang Y."/>
            <person name="Adhikari A."/>
            <person name="Zheng C.-J."/>
            <person name="Schuster L."/>
            <person name="Cowan T.M."/>
            <person name="Smanski M.J."/>
            <person name="Chevrette M.G."/>
            <person name="De Carvalho L.P.S."/>
            <person name="Shen B."/>
        </authorList>
    </citation>
    <scope>NUCLEOTIDE SEQUENCE [LARGE SCALE GENOMIC DNA]</scope>
    <source>
        <strain evidence="3 4">NPDC038104</strain>
    </source>
</reference>
<dbReference type="NCBIfam" id="TIGR00229">
    <property type="entry name" value="sensory_box"/>
    <property type="match status" value="1"/>
</dbReference>
<dbReference type="Gene3D" id="3.30.450.20">
    <property type="entry name" value="PAS domain"/>
    <property type="match status" value="1"/>
</dbReference>
<evidence type="ECO:0000256" key="1">
    <source>
        <dbReference type="ARBA" id="ARBA00022801"/>
    </source>
</evidence>
<gene>
    <name evidence="3" type="ORF">AB0E65_08550</name>
</gene>
<dbReference type="InterPro" id="IPR003018">
    <property type="entry name" value="GAF"/>
</dbReference>
<dbReference type="Gene3D" id="3.30.450.40">
    <property type="match status" value="1"/>
</dbReference>
<dbReference type="SUPFAM" id="SSF55781">
    <property type="entry name" value="GAF domain-like"/>
    <property type="match status" value="1"/>
</dbReference>
<dbReference type="PANTHER" id="PTHR43156">
    <property type="entry name" value="STAGE II SPORULATION PROTEIN E-RELATED"/>
    <property type="match status" value="1"/>
</dbReference>
<dbReference type="InterPro" id="IPR000014">
    <property type="entry name" value="PAS"/>
</dbReference>
<evidence type="ECO:0000313" key="3">
    <source>
        <dbReference type="EMBL" id="MEU3554259.1"/>
    </source>
</evidence>
<dbReference type="SMART" id="SM00331">
    <property type="entry name" value="PP2C_SIG"/>
    <property type="match status" value="1"/>
</dbReference>
<evidence type="ECO:0000313" key="4">
    <source>
        <dbReference type="Proteomes" id="UP001550850"/>
    </source>
</evidence>
<dbReference type="SUPFAM" id="SSF55874">
    <property type="entry name" value="ATPase domain of HSP90 chaperone/DNA topoisomerase II/histidine kinase"/>
    <property type="match status" value="1"/>
</dbReference>
<dbReference type="SUPFAM" id="SSF55785">
    <property type="entry name" value="PYP-like sensor domain (PAS domain)"/>
    <property type="match status" value="1"/>
</dbReference>
<name>A0ABV2YFD5_9ACTN</name>
<accession>A0ABV2YFD5</accession>
<dbReference type="SMART" id="SM00091">
    <property type="entry name" value="PAS"/>
    <property type="match status" value="1"/>
</dbReference>
<dbReference type="PROSITE" id="PS50112">
    <property type="entry name" value="PAS"/>
    <property type="match status" value="1"/>
</dbReference>
<dbReference type="InterPro" id="IPR003594">
    <property type="entry name" value="HATPase_dom"/>
</dbReference>
<dbReference type="InterPro" id="IPR029016">
    <property type="entry name" value="GAF-like_dom_sf"/>
</dbReference>
<dbReference type="InterPro" id="IPR052016">
    <property type="entry name" value="Bact_Sigma-Reg"/>
</dbReference>
<dbReference type="Pfam" id="PF07228">
    <property type="entry name" value="SpoIIE"/>
    <property type="match status" value="1"/>
</dbReference>
<dbReference type="Pfam" id="PF08448">
    <property type="entry name" value="PAS_4"/>
    <property type="match status" value="1"/>
</dbReference>
<feature type="domain" description="PAS" evidence="2">
    <location>
        <begin position="8"/>
        <end position="54"/>
    </location>
</feature>
<dbReference type="InterPro" id="IPR013656">
    <property type="entry name" value="PAS_4"/>
</dbReference>
<dbReference type="Proteomes" id="UP001550850">
    <property type="component" value="Unassembled WGS sequence"/>
</dbReference>